<dbReference type="Pfam" id="PF13018">
    <property type="entry name" value="ESPR"/>
    <property type="match status" value="1"/>
</dbReference>
<sequence length="56" mass="6939">MNQIFKVIWNQATQSWVAVSELQRAKGKTMQVRQHWLYWLELVPCWELMMLWLLYL</sequence>
<organism evidence="3 4">
    <name type="scientific">Mannheimia haemolytica</name>
    <name type="common">Pasteurella haemolytica</name>
    <dbReference type="NCBI Taxonomy" id="75985"/>
    <lineage>
        <taxon>Bacteria</taxon>
        <taxon>Pseudomonadati</taxon>
        <taxon>Pseudomonadota</taxon>
        <taxon>Gammaproteobacteria</taxon>
        <taxon>Pasteurellales</taxon>
        <taxon>Pasteurellaceae</taxon>
        <taxon>Mannheimia</taxon>
    </lineage>
</organism>
<dbReference type="AlphaFoldDB" id="A0A378NC81"/>
<keyword evidence="1" id="KW-0812">Transmembrane</keyword>
<dbReference type="InterPro" id="IPR024973">
    <property type="entry name" value="ESPR"/>
</dbReference>
<dbReference type="EMBL" id="UGPL01000006">
    <property type="protein sequence ID" value="STY66061.1"/>
    <property type="molecule type" value="Genomic_DNA"/>
</dbReference>
<protein>
    <submittedName>
        <fullName evidence="3">Type V secretory pathway, adhesin AidA</fullName>
    </submittedName>
</protein>
<gene>
    <name evidence="3" type="ORF">NCTC9380_01342</name>
</gene>
<evidence type="ECO:0000313" key="3">
    <source>
        <dbReference type="EMBL" id="STY66061.1"/>
    </source>
</evidence>
<keyword evidence="1" id="KW-1133">Transmembrane helix</keyword>
<accession>A0A378NC81</accession>
<evidence type="ECO:0000313" key="4">
    <source>
        <dbReference type="Proteomes" id="UP000254031"/>
    </source>
</evidence>
<dbReference type="Proteomes" id="UP000254031">
    <property type="component" value="Unassembled WGS sequence"/>
</dbReference>
<reference evidence="3 4" key="1">
    <citation type="submission" date="2018-06" db="EMBL/GenBank/DDBJ databases">
        <authorList>
            <consortium name="Pathogen Informatics"/>
            <person name="Doyle S."/>
        </authorList>
    </citation>
    <scope>NUCLEOTIDE SEQUENCE [LARGE SCALE GENOMIC DNA]</scope>
    <source>
        <strain evidence="3 4">NCTC9380</strain>
    </source>
</reference>
<name>A0A378NC81_MANHA</name>
<feature type="domain" description="ESPR" evidence="2">
    <location>
        <begin position="1"/>
        <end position="33"/>
    </location>
</feature>
<dbReference type="RefSeq" id="WP_006251419.1">
    <property type="nucleotide sequence ID" value="NZ_CP017484.1"/>
</dbReference>
<feature type="transmembrane region" description="Helical" evidence="1">
    <location>
        <begin position="36"/>
        <end position="55"/>
    </location>
</feature>
<evidence type="ECO:0000256" key="1">
    <source>
        <dbReference type="SAM" id="Phobius"/>
    </source>
</evidence>
<proteinExistence type="predicted"/>
<evidence type="ECO:0000259" key="2">
    <source>
        <dbReference type="Pfam" id="PF13018"/>
    </source>
</evidence>
<keyword evidence="1" id="KW-0472">Membrane</keyword>